<gene>
    <name evidence="2" type="ORF">QYM36_019277</name>
</gene>
<name>A0AA88KT69_ARTSF</name>
<dbReference type="AlphaFoldDB" id="A0AA88KT69"/>
<protein>
    <submittedName>
        <fullName evidence="2">Uncharacterized protein</fullName>
    </submittedName>
</protein>
<proteinExistence type="predicted"/>
<evidence type="ECO:0000313" key="2">
    <source>
        <dbReference type="EMBL" id="KAK2702147.1"/>
    </source>
</evidence>
<feature type="non-terminal residue" evidence="2">
    <location>
        <position position="1"/>
    </location>
</feature>
<dbReference type="EMBL" id="JAVRJZ010000797">
    <property type="protein sequence ID" value="KAK2702147.1"/>
    <property type="molecule type" value="Genomic_DNA"/>
</dbReference>
<organism evidence="2 3">
    <name type="scientific">Artemia franciscana</name>
    <name type="common">Brine shrimp</name>
    <name type="synonym">Artemia sanfranciscana</name>
    <dbReference type="NCBI Taxonomy" id="6661"/>
    <lineage>
        <taxon>Eukaryota</taxon>
        <taxon>Metazoa</taxon>
        <taxon>Ecdysozoa</taxon>
        <taxon>Arthropoda</taxon>
        <taxon>Crustacea</taxon>
        <taxon>Branchiopoda</taxon>
        <taxon>Anostraca</taxon>
        <taxon>Artemiidae</taxon>
        <taxon>Artemia</taxon>
    </lineage>
</organism>
<feature type="region of interest" description="Disordered" evidence="1">
    <location>
        <begin position="403"/>
        <end position="423"/>
    </location>
</feature>
<keyword evidence="3" id="KW-1185">Reference proteome</keyword>
<dbReference type="Proteomes" id="UP001187531">
    <property type="component" value="Unassembled WGS sequence"/>
</dbReference>
<reference evidence="2" key="1">
    <citation type="submission" date="2023-07" db="EMBL/GenBank/DDBJ databases">
        <title>Chromosome-level genome assembly of Artemia franciscana.</title>
        <authorList>
            <person name="Jo E."/>
        </authorList>
    </citation>
    <scope>NUCLEOTIDE SEQUENCE</scope>
    <source>
        <tissue evidence="2">Whole body</tissue>
    </source>
</reference>
<dbReference type="PANTHER" id="PTHR45749">
    <property type="match status" value="1"/>
</dbReference>
<dbReference type="PANTHER" id="PTHR45749:SF21">
    <property type="entry name" value="DUF4371 DOMAIN-CONTAINING PROTEIN"/>
    <property type="match status" value="1"/>
</dbReference>
<evidence type="ECO:0000313" key="3">
    <source>
        <dbReference type="Proteomes" id="UP001187531"/>
    </source>
</evidence>
<sequence length="463" mass="51687">MFGGQEKRTRTRTKLVCEVCKEIKKDERYFEFNSYYRATHLQKHYSEELENRAEVKIKPKKVQKTTLFDIPKWLRLGGSQKTPEESVVGESDLEQQDASLSQFSSAKSIESVFRGASCFGASESRPPCILVVSVIIHVIVSEKKPYVTNYLSGCSQNELIAIVGQERVQRIVVEVNGAHFFGVFADGTPAVSHEERLAVGVRYVDGDGAAKERLLIVVDSKSKKGVDLSETSGRLEGAKAHISKKLGRNCGVFWAECCAAIIQAFGRCLARQRVIRCDTTIVYRKCPHGLNEYGLEMVGSEMCGVCWAECCAAIIQAFGICLTRQRVIRGDTTIVYRKCPHGLNEDGLEMVGSEMVKGRCSRLLLRKGRKNEAVGGICIVGCEDAQEVLKDINLKRNDYEDPLTSFSRRPGTSEPIRVPGTSNLSENLRTKTWKAEIAPPPEGILWSKLYKMRTEEDAKNLCR</sequence>
<evidence type="ECO:0000256" key="1">
    <source>
        <dbReference type="SAM" id="MobiDB-lite"/>
    </source>
</evidence>
<accession>A0AA88KT69</accession>
<comment type="caution">
    <text evidence="2">The sequence shown here is derived from an EMBL/GenBank/DDBJ whole genome shotgun (WGS) entry which is preliminary data.</text>
</comment>